<keyword evidence="6 8" id="KW-0460">Magnesium</keyword>
<protein>
    <recommendedName>
        <fullName evidence="8">Ribonuclease VapC</fullName>
        <shortName evidence="8">RNase VapC</shortName>
        <ecNumber evidence="8">3.1.-.-</ecNumber>
    </recommendedName>
    <alternativeName>
        <fullName evidence="8">Toxin VapC</fullName>
    </alternativeName>
</protein>
<evidence type="ECO:0000256" key="4">
    <source>
        <dbReference type="ARBA" id="ARBA00022723"/>
    </source>
</evidence>
<evidence type="ECO:0000259" key="9">
    <source>
        <dbReference type="Pfam" id="PF01850"/>
    </source>
</evidence>
<dbReference type="SUPFAM" id="SSF88723">
    <property type="entry name" value="PIN domain-like"/>
    <property type="match status" value="1"/>
</dbReference>
<comment type="similarity">
    <text evidence="7 8">Belongs to the PINc/VapC protein family.</text>
</comment>
<dbReference type="PANTHER" id="PTHR33653:SF1">
    <property type="entry name" value="RIBONUCLEASE VAPC2"/>
    <property type="match status" value="1"/>
</dbReference>
<name>A0A3G8M6I2_9HYPH</name>
<evidence type="ECO:0000256" key="2">
    <source>
        <dbReference type="ARBA" id="ARBA00022649"/>
    </source>
</evidence>
<evidence type="ECO:0000313" key="11">
    <source>
        <dbReference type="Proteomes" id="UP000273982"/>
    </source>
</evidence>
<sequence>MFCLDTNVIIGVMTRRAPHLDERLRAELLYGSRLLVPAPVLSELRYGAAKSVAPERNHARLDDFLSAISEIATFDADDARAAGDIRAYLEGHGKPIGPYDVLIAAQARRRGAVLVTANRREFDRVPGLMVTDWNDR</sequence>
<comment type="function">
    <text evidence="8">Toxic component of a toxin-antitoxin (TA) system. An RNase.</text>
</comment>
<dbReference type="EC" id="3.1.-.-" evidence="8"/>
<dbReference type="PANTHER" id="PTHR33653">
    <property type="entry name" value="RIBONUCLEASE VAPC2"/>
    <property type="match status" value="1"/>
</dbReference>
<dbReference type="HAMAP" id="MF_00265">
    <property type="entry name" value="VapC_Nob1"/>
    <property type="match status" value="1"/>
</dbReference>
<dbReference type="CDD" id="cd18745">
    <property type="entry name" value="PIN_VapC4-5_FitB-like"/>
    <property type="match status" value="1"/>
</dbReference>
<dbReference type="AlphaFoldDB" id="A0A3G8M6I2"/>
<keyword evidence="5 8" id="KW-0378">Hydrolase</keyword>
<dbReference type="EMBL" id="CP034086">
    <property type="protein sequence ID" value="AZG77603.1"/>
    <property type="molecule type" value="Genomic_DNA"/>
</dbReference>
<evidence type="ECO:0000256" key="6">
    <source>
        <dbReference type="ARBA" id="ARBA00022842"/>
    </source>
</evidence>
<reference evidence="10 11" key="1">
    <citation type="submission" date="2018-11" db="EMBL/GenBank/DDBJ databases">
        <title>Genome squencing of methanotrophic bacteria isolated from alkaline groundwater in Korea.</title>
        <authorList>
            <person name="Nguyen L.N."/>
        </authorList>
    </citation>
    <scope>NUCLEOTIDE SEQUENCE [LARGE SCALE GENOMIC DNA]</scope>
    <source>
        <strain evidence="10 11">GW6</strain>
    </source>
</reference>
<dbReference type="Proteomes" id="UP000273982">
    <property type="component" value="Chromosome"/>
</dbReference>
<dbReference type="InterPro" id="IPR050556">
    <property type="entry name" value="Type_II_TA_system_RNase"/>
</dbReference>
<evidence type="ECO:0000256" key="5">
    <source>
        <dbReference type="ARBA" id="ARBA00022801"/>
    </source>
</evidence>
<dbReference type="GO" id="GO:0000287">
    <property type="term" value="F:magnesium ion binding"/>
    <property type="evidence" value="ECO:0007669"/>
    <property type="project" value="UniProtKB-UniRule"/>
</dbReference>
<keyword evidence="3 8" id="KW-0540">Nuclease</keyword>
<dbReference type="GO" id="GO:0016787">
    <property type="term" value="F:hydrolase activity"/>
    <property type="evidence" value="ECO:0007669"/>
    <property type="project" value="UniProtKB-KW"/>
</dbReference>
<evidence type="ECO:0000256" key="8">
    <source>
        <dbReference type="HAMAP-Rule" id="MF_00265"/>
    </source>
</evidence>
<organism evidence="10 11">
    <name type="scientific">Methylocystis rosea</name>
    <dbReference type="NCBI Taxonomy" id="173366"/>
    <lineage>
        <taxon>Bacteria</taxon>
        <taxon>Pseudomonadati</taxon>
        <taxon>Pseudomonadota</taxon>
        <taxon>Alphaproteobacteria</taxon>
        <taxon>Hyphomicrobiales</taxon>
        <taxon>Methylocystaceae</taxon>
        <taxon>Methylocystis</taxon>
    </lineage>
</organism>
<evidence type="ECO:0000256" key="3">
    <source>
        <dbReference type="ARBA" id="ARBA00022722"/>
    </source>
</evidence>
<evidence type="ECO:0000256" key="7">
    <source>
        <dbReference type="ARBA" id="ARBA00038093"/>
    </source>
</evidence>
<dbReference type="RefSeq" id="WP_124739262.1">
    <property type="nucleotide sequence ID" value="NZ_CP034086.1"/>
</dbReference>
<feature type="domain" description="PIN" evidence="9">
    <location>
        <begin position="3"/>
        <end position="127"/>
    </location>
</feature>
<dbReference type="Gene3D" id="3.40.50.1010">
    <property type="entry name" value="5'-nuclease"/>
    <property type="match status" value="1"/>
</dbReference>
<accession>A0A3G8M6I2</accession>
<feature type="binding site" evidence="8">
    <location>
        <position position="5"/>
    </location>
    <ligand>
        <name>Mg(2+)</name>
        <dbReference type="ChEBI" id="CHEBI:18420"/>
    </ligand>
</feature>
<proteinExistence type="inferred from homology"/>
<keyword evidence="8" id="KW-0800">Toxin</keyword>
<gene>
    <name evidence="8" type="primary">vapC</name>
    <name evidence="10" type="ORF">EHO51_13165</name>
</gene>
<dbReference type="KEGG" id="mros:EHO51_13165"/>
<keyword evidence="4 8" id="KW-0479">Metal-binding</keyword>
<dbReference type="Pfam" id="PF01850">
    <property type="entry name" value="PIN"/>
    <property type="match status" value="1"/>
</dbReference>
<dbReference type="InterPro" id="IPR002716">
    <property type="entry name" value="PIN_dom"/>
</dbReference>
<dbReference type="InterPro" id="IPR029060">
    <property type="entry name" value="PIN-like_dom_sf"/>
</dbReference>
<dbReference type="GO" id="GO:0004540">
    <property type="term" value="F:RNA nuclease activity"/>
    <property type="evidence" value="ECO:0007669"/>
    <property type="project" value="InterPro"/>
</dbReference>
<dbReference type="InterPro" id="IPR022907">
    <property type="entry name" value="VapC_family"/>
</dbReference>
<dbReference type="GO" id="GO:0090729">
    <property type="term" value="F:toxin activity"/>
    <property type="evidence" value="ECO:0007669"/>
    <property type="project" value="UniProtKB-KW"/>
</dbReference>
<comment type="cofactor">
    <cofactor evidence="1 8">
        <name>Mg(2+)</name>
        <dbReference type="ChEBI" id="CHEBI:18420"/>
    </cofactor>
</comment>
<feature type="binding site" evidence="8">
    <location>
        <position position="100"/>
    </location>
    <ligand>
        <name>Mg(2+)</name>
        <dbReference type="ChEBI" id="CHEBI:18420"/>
    </ligand>
</feature>
<evidence type="ECO:0000256" key="1">
    <source>
        <dbReference type="ARBA" id="ARBA00001946"/>
    </source>
</evidence>
<keyword evidence="2 8" id="KW-1277">Toxin-antitoxin system</keyword>
<evidence type="ECO:0000313" key="10">
    <source>
        <dbReference type="EMBL" id="AZG77603.1"/>
    </source>
</evidence>